<organism evidence="3 4">
    <name type="scientific">Streptomyces boncukensis</name>
    <dbReference type="NCBI Taxonomy" id="2711219"/>
    <lineage>
        <taxon>Bacteria</taxon>
        <taxon>Bacillati</taxon>
        <taxon>Actinomycetota</taxon>
        <taxon>Actinomycetes</taxon>
        <taxon>Kitasatosporales</taxon>
        <taxon>Streptomycetaceae</taxon>
        <taxon>Streptomyces</taxon>
    </lineage>
</organism>
<dbReference type="SUPFAM" id="SSF52540">
    <property type="entry name" value="P-loop containing nucleoside triphosphate hydrolases"/>
    <property type="match status" value="1"/>
</dbReference>
<dbReference type="InterPro" id="IPR049052">
    <property type="entry name" value="nSTAND1"/>
</dbReference>
<accession>A0A6G4X5R7</accession>
<evidence type="ECO:0000313" key="3">
    <source>
        <dbReference type="EMBL" id="NGO72197.1"/>
    </source>
</evidence>
<name>A0A6G4X5R7_9ACTN</name>
<evidence type="ECO:0000259" key="2">
    <source>
        <dbReference type="Pfam" id="PF20703"/>
    </source>
</evidence>
<comment type="caution">
    <text evidence="3">The sequence shown here is derived from an EMBL/GenBank/DDBJ whole genome shotgun (WGS) entry which is preliminary data.</text>
</comment>
<proteinExistence type="predicted"/>
<feature type="domain" description="Novel STAND NTPase 1" evidence="2">
    <location>
        <begin position="102"/>
        <end position="460"/>
    </location>
</feature>
<dbReference type="Proteomes" id="UP000477722">
    <property type="component" value="Unassembled WGS sequence"/>
</dbReference>
<sequence length="542" mass="57857">MDSGDTPLLRFATDLRLLREQAGSPTYRQLALRAHTSAASLSVAAGGRRLPTLAVTAAYVEACGGDIRAWQRRWHEVAAALAAEGGHRTGSGARPGDGHPVPYIGAAPFRPDDAEWFYGRDALLADLLERLRERRVVTVTGPSGAGKTSLLNAGLIARLRAEGRQAAIVGFTPGAHPLRELAQCLARLGAGPARGDDEPLLVIDQFEEVFTRCRSRAERTHFLAMLGSATTAGAPNHRMVICTRADIHDHCLDQPLPSSALFEDPLVVGAMRPEELHRAITAPGARAGCAPDEALAARLTAAAAGLPGSLPLLSAVLRDAWPHRSGGTLSLAALRAAGGIEDRLARSAEAVYTDLPEALHRRAGTVLLRLAAGDGSAEAGPHAVACTDLDDDVSTRTVLERFAQARVVTLDRDRVAWAHPAVPRAWTRLARWAEADPEGLRIHRRLTEASRAWHANGRPPERLYQGADLAEARMLCTRERHEATARERAFLSASTEAETARQHTADATRAYLRGQQHLILCLAAVVAVLAAALAAVTATAPQ</sequence>
<dbReference type="InterPro" id="IPR027417">
    <property type="entry name" value="P-loop_NTPase"/>
</dbReference>
<keyword evidence="4" id="KW-1185">Reference proteome</keyword>
<reference evidence="3 4" key="1">
    <citation type="submission" date="2020-02" db="EMBL/GenBank/DDBJ databases">
        <title>Whole-genome analyses of novel actinobacteria.</title>
        <authorList>
            <person name="Sahin N."/>
            <person name="Tatar D."/>
        </authorList>
    </citation>
    <scope>NUCLEOTIDE SEQUENCE [LARGE SCALE GENOMIC DNA]</scope>
    <source>
        <strain evidence="3 4">SB3404</strain>
    </source>
</reference>
<dbReference type="Gene3D" id="3.40.50.300">
    <property type="entry name" value="P-loop containing nucleotide triphosphate hydrolases"/>
    <property type="match status" value="1"/>
</dbReference>
<evidence type="ECO:0000313" key="4">
    <source>
        <dbReference type="Proteomes" id="UP000477722"/>
    </source>
</evidence>
<evidence type="ECO:0000256" key="1">
    <source>
        <dbReference type="SAM" id="Phobius"/>
    </source>
</evidence>
<keyword evidence="1" id="KW-1133">Transmembrane helix</keyword>
<dbReference type="RefSeq" id="WP_165301878.1">
    <property type="nucleotide sequence ID" value="NZ_JAAKZZ010000414.1"/>
</dbReference>
<feature type="transmembrane region" description="Helical" evidence="1">
    <location>
        <begin position="518"/>
        <end position="540"/>
    </location>
</feature>
<gene>
    <name evidence="3" type="ORF">G5C65_28385</name>
</gene>
<protein>
    <recommendedName>
        <fullName evidence="2">Novel STAND NTPase 1 domain-containing protein</fullName>
    </recommendedName>
</protein>
<keyword evidence="1" id="KW-0472">Membrane</keyword>
<dbReference type="Pfam" id="PF20703">
    <property type="entry name" value="nSTAND1"/>
    <property type="match status" value="1"/>
</dbReference>
<dbReference type="AlphaFoldDB" id="A0A6G4X5R7"/>
<keyword evidence="1" id="KW-0812">Transmembrane</keyword>
<dbReference type="EMBL" id="JAAKZZ010000414">
    <property type="protein sequence ID" value="NGO72197.1"/>
    <property type="molecule type" value="Genomic_DNA"/>
</dbReference>